<comment type="similarity">
    <text evidence="1">Belongs to the DNA mismatch repair MutL/HexB family.</text>
</comment>
<reference evidence="3" key="1">
    <citation type="submission" date="2020-03" db="EMBL/GenBank/DDBJ databases">
        <title>A mixture of massive structural variations and highly conserved coding sequences in Ustilaginoidea virens genome.</title>
        <authorList>
            <person name="Zhang K."/>
            <person name="Zhao Z."/>
            <person name="Zhang Z."/>
            <person name="Li Y."/>
            <person name="Hsiang T."/>
            <person name="Sun W."/>
        </authorList>
    </citation>
    <scope>NUCLEOTIDE SEQUENCE</scope>
    <source>
        <strain evidence="3">UV-8b</strain>
    </source>
</reference>
<feature type="domain" description="MutL C-terminal dimerisation" evidence="2">
    <location>
        <begin position="625"/>
        <end position="813"/>
    </location>
</feature>
<dbReference type="InterPro" id="IPR042121">
    <property type="entry name" value="MutL_C_regsub"/>
</dbReference>
<evidence type="ECO:0000313" key="4">
    <source>
        <dbReference type="Proteomes" id="UP000027002"/>
    </source>
</evidence>
<dbReference type="SUPFAM" id="SSF118116">
    <property type="entry name" value="DNA mismatch repair protein MutL"/>
    <property type="match status" value="1"/>
</dbReference>
<dbReference type="Gene3D" id="3.30.565.10">
    <property type="entry name" value="Histidine kinase-like ATPase, C-terminal domain"/>
    <property type="match status" value="1"/>
</dbReference>
<dbReference type="InterPro" id="IPR037198">
    <property type="entry name" value="MutL_C_sf"/>
</dbReference>
<evidence type="ECO:0000259" key="2">
    <source>
        <dbReference type="SMART" id="SM00853"/>
    </source>
</evidence>
<accession>A0A8E5HTJ6</accession>
<dbReference type="OrthoDB" id="429932at2759"/>
<dbReference type="GO" id="GO:0005524">
    <property type="term" value="F:ATP binding"/>
    <property type="evidence" value="ECO:0007669"/>
    <property type="project" value="InterPro"/>
</dbReference>
<dbReference type="PANTHER" id="PTHR10073:SF47">
    <property type="entry name" value="DNA MISMATCH REPAIR PROTEIN MLH3"/>
    <property type="match status" value="1"/>
</dbReference>
<dbReference type="GO" id="GO:0006298">
    <property type="term" value="P:mismatch repair"/>
    <property type="evidence" value="ECO:0007669"/>
    <property type="project" value="InterPro"/>
</dbReference>
<dbReference type="Pfam" id="PF13589">
    <property type="entry name" value="HATPase_c_3"/>
    <property type="match status" value="1"/>
</dbReference>
<keyword evidence="4" id="KW-1185">Reference proteome</keyword>
<dbReference type="GO" id="GO:0032300">
    <property type="term" value="C:mismatch repair complex"/>
    <property type="evidence" value="ECO:0007669"/>
    <property type="project" value="InterPro"/>
</dbReference>
<dbReference type="InterPro" id="IPR042120">
    <property type="entry name" value="MutL_C_dimsub"/>
</dbReference>
<dbReference type="Proteomes" id="UP000027002">
    <property type="component" value="Chromosome 4"/>
</dbReference>
<dbReference type="Pfam" id="PF08676">
    <property type="entry name" value="MutL_C"/>
    <property type="match status" value="1"/>
</dbReference>
<dbReference type="KEGG" id="uvi:66066384"/>
<sequence>MSIRPLPQGAVDKIQSSAAITSLNDVVCGLVKNSLDASSSKLNIHLNFVLGNCTVDDDGTGIDASEFEETGGLAKLHHSSKMPPNATTHGRHGNFIASVAAFSLLTVVSRRYRHETQAAVSLHNGIVLSRRVPPPPDERFETFAAGTRVSVRDLFGSMPVRAKQRANLFSERARIDKEWDALIKEVASLLLAWPSEVSILLRESNTQREVRLRSGSTDIVSRTSRLFTQTGLAGIEDAPSWVPVSASSRHVRIKGAISQTPVATRRCQIMSLGIRPIPNNFGTNVLYDVANKIFKASSFGLVQDEDLSPGPGRQHGKAKKGIERWPMFYFEIHLLGRDGCSALEITLGDSQHTLQAIIDLLRVTCHGFLKKHCLQPKRIRHMAADSNQPSTRFGWRRGYNAAKSLATAVTRPSSDAAPNPELTLPYSPFDGWNHIKVGTAVGVKEGAQVVVRQDDTKPAISAATGSCRRLAGESGAMLRRPFDKVDEAKELVDTQPSAQPEIGNVLSGAPVTIGTGQAESAGQPKPAMGEATGRRSQALEGFPEPSAQEWLQDVLRCWKNPVFELTEIPIPTLHQGGPDVQRVVEMRREGPTSKYYSKQNDVQFEAVAMGLNGRLSRKTLSDAEVLGQVDRKFILLQLPLHSPSGNPKADPSSALVMLDQHAADERCRLERLMSDYFPPQSGPLRAFVEILDQPITLEVSARERELLDRFHTHFDAWGIAYTAKPAEEAKPCTVKVTALPPSILRRCRSDPGLVMNVLRKEIWKLEERGMPPPLPVHKAGNSMVSSFHNCPHGILELLHSRACRSAIMFYDELTMSECEGLLRRLSECAYPFQCAHGRPSMVPLVDIGSGSGRLGRWSEARSEIGRGRWRKWLHGGG</sequence>
<dbReference type="Gene3D" id="3.30.1370.100">
    <property type="entry name" value="MutL, C-terminal domain, regulatory subdomain"/>
    <property type="match status" value="1"/>
</dbReference>
<dbReference type="EMBL" id="CP072756">
    <property type="protein sequence ID" value="QUC21364.1"/>
    <property type="molecule type" value="Genomic_DNA"/>
</dbReference>
<gene>
    <name evidence="3" type="ORF">UV8b_05607</name>
</gene>
<proteinExistence type="inferred from homology"/>
<dbReference type="InterPro" id="IPR038973">
    <property type="entry name" value="MutL/Mlh/Pms-like"/>
</dbReference>
<dbReference type="AlphaFoldDB" id="A0A8E5HTJ6"/>
<evidence type="ECO:0000313" key="3">
    <source>
        <dbReference type="EMBL" id="QUC21364.1"/>
    </source>
</evidence>
<dbReference type="SMART" id="SM00853">
    <property type="entry name" value="MutL_C"/>
    <property type="match status" value="1"/>
</dbReference>
<organism evidence="3 4">
    <name type="scientific">Ustilaginoidea virens</name>
    <name type="common">Rice false smut fungus</name>
    <name type="synonym">Villosiclava virens</name>
    <dbReference type="NCBI Taxonomy" id="1159556"/>
    <lineage>
        <taxon>Eukaryota</taxon>
        <taxon>Fungi</taxon>
        <taxon>Dikarya</taxon>
        <taxon>Ascomycota</taxon>
        <taxon>Pezizomycotina</taxon>
        <taxon>Sordariomycetes</taxon>
        <taxon>Hypocreomycetidae</taxon>
        <taxon>Hypocreales</taxon>
        <taxon>Clavicipitaceae</taxon>
        <taxon>Ustilaginoidea</taxon>
    </lineage>
</organism>
<dbReference type="InterPro" id="IPR014790">
    <property type="entry name" value="MutL_C"/>
</dbReference>
<name>A0A8E5HTJ6_USTVR</name>
<dbReference type="SUPFAM" id="SSF55874">
    <property type="entry name" value="ATPase domain of HSP90 chaperone/DNA topoisomerase II/histidine kinase"/>
    <property type="match status" value="1"/>
</dbReference>
<protein>
    <recommendedName>
        <fullName evidence="2">MutL C-terminal dimerisation domain-containing protein</fullName>
    </recommendedName>
</protein>
<dbReference type="RefSeq" id="XP_042999037.1">
    <property type="nucleotide sequence ID" value="XM_043143104.1"/>
</dbReference>
<dbReference type="GO" id="GO:0140664">
    <property type="term" value="F:ATP-dependent DNA damage sensor activity"/>
    <property type="evidence" value="ECO:0007669"/>
    <property type="project" value="InterPro"/>
</dbReference>
<evidence type="ECO:0000256" key="1">
    <source>
        <dbReference type="ARBA" id="ARBA00006082"/>
    </source>
</evidence>
<dbReference type="Gene3D" id="3.30.1540.20">
    <property type="entry name" value="MutL, C-terminal domain, dimerisation subdomain"/>
    <property type="match status" value="1"/>
</dbReference>
<dbReference type="InterPro" id="IPR036890">
    <property type="entry name" value="HATPase_C_sf"/>
</dbReference>
<dbReference type="GO" id="GO:0016887">
    <property type="term" value="F:ATP hydrolysis activity"/>
    <property type="evidence" value="ECO:0007669"/>
    <property type="project" value="InterPro"/>
</dbReference>
<dbReference type="PANTHER" id="PTHR10073">
    <property type="entry name" value="DNA MISMATCH REPAIR PROTEIN MLH, PMS, MUTL"/>
    <property type="match status" value="1"/>
</dbReference>
<dbReference type="GeneID" id="66066384"/>